<keyword evidence="1" id="KW-0472">Membrane</keyword>
<keyword evidence="4" id="KW-1185">Reference proteome</keyword>
<evidence type="ECO:0000259" key="2">
    <source>
        <dbReference type="SMART" id="SM00014"/>
    </source>
</evidence>
<dbReference type="PANTHER" id="PTHR14969:SF54">
    <property type="entry name" value="PHOSPHATIDYLGLYCEROPHOSPHATASE B"/>
    <property type="match status" value="1"/>
</dbReference>
<dbReference type="PANTHER" id="PTHR14969">
    <property type="entry name" value="SPHINGOSINE-1-PHOSPHATE PHOSPHOHYDROLASE"/>
    <property type="match status" value="1"/>
</dbReference>
<evidence type="ECO:0000256" key="1">
    <source>
        <dbReference type="SAM" id="Phobius"/>
    </source>
</evidence>
<dbReference type="InterPro" id="IPR000326">
    <property type="entry name" value="PAP2/HPO"/>
</dbReference>
<proteinExistence type="predicted"/>
<dbReference type="SMART" id="SM00014">
    <property type="entry name" value="acidPPc"/>
    <property type="match status" value="1"/>
</dbReference>
<keyword evidence="1" id="KW-0812">Transmembrane</keyword>
<dbReference type="OrthoDB" id="9780918at2"/>
<dbReference type="Pfam" id="PF01569">
    <property type="entry name" value="PAP2"/>
    <property type="match status" value="1"/>
</dbReference>
<feature type="transmembrane region" description="Helical" evidence="1">
    <location>
        <begin position="30"/>
        <end position="55"/>
    </location>
</feature>
<dbReference type="GO" id="GO:0005886">
    <property type="term" value="C:plasma membrane"/>
    <property type="evidence" value="ECO:0007669"/>
    <property type="project" value="TreeGrafter"/>
</dbReference>
<feature type="transmembrane region" description="Helical" evidence="1">
    <location>
        <begin position="239"/>
        <end position="257"/>
    </location>
</feature>
<evidence type="ECO:0000313" key="4">
    <source>
        <dbReference type="Proteomes" id="UP000286947"/>
    </source>
</evidence>
<dbReference type="GO" id="GO:0008962">
    <property type="term" value="F:phosphatidylglycerophosphatase activity"/>
    <property type="evidence" value="ECO:0007669"/>
    <property type="project" value="UniProtKB-EC"/>
</dbReference>
<feature type="transmembrane region" description="Helical" evidence="1">
    <location>
        <begin position="184"/>
        <end position="204"/>
    </location>
</feature>
<dbReference type="Gene3D" id="1.20.144.10">
    <property type="entry name" value="Phosphatidic acid phosphatase type 2/haloperoxidase"/>
    <property type="match status" value="1"/>
</dbReference>
<accession>A0A433SC04</accession>
<feature type="transmembrane region" description="Helical" evidence="1">
    <location>
        <begin position="211"/>
        <end position="233"/>
    </location>
</feature>
<dbReference type="SUPFAM" id="SSF48317">
    <property type="entry name" value="Acid phosphatase/Vanadium-dependent haloperoxidase"/>
    <property type="match status" value="1"/>
</dbReference>
<dbReference type="CDD" id="cd01610">
    <property type="entry name" value="PAP2_like"/>
    <property type="match status" value="1"/>
</dbReference>
<protein>
    <submittedName>
        <fullName evidence="3">Phosphatidylglycerophosphatase B</fullName>
        <ecNumber evidence="3">3.1.3.27</ecNumber>
    </submittedName>
</protein>
<dbReference type="EC" id="3.1.3.27" evidence="3"/>
<gene>
    <name evidence="3" type="primary">pgpB_1</name>
    <name evidence="3" type="ORF">CUZ56_01985</name>
</gene>
<comment type="caution">
    <text evidence="3">The sequence shown here is derived from an EMBL/GenBank/DDBJ whole genome shotgun (WGS) entry which is preliminary data.</text>
</comment>
<feature type="transmembrane region" description="Helical" evidence="1">
    <location>
        <begin position="75"/>
        <end position="94"/>
    </location>
</feature>
<keyword evidence="1" id="KW-1133">Transmembrane helix</keyword>
<name>A0A433SC04_9BURK</name>
<evidence type="ECO:0000313" key="3">
    <source>
        <dbReference type="EMBL" id="RUS66260.1"/>
    </source>
</evidence>
<dbReference type="AlphaFoldDB" id="A0A433SC04"/>
<organism evidence="3 4">
    <name type="scientific">Saezia sanguinis</name>
    <dbReference type="NCBI Taxonomy" id="1965230"/>
    <lineage>
        <taxon>Bacteria</taxon>
        <taxon>Pseudomonadati</taxon>
        <taxon>Pseudomonadota</taxon>
        <taxon>Betaproteobacteria</taxon>
        <taxon>Burkholderiales</taxon>
        <taxon>Saeziaceae</taxon>
        <taxon>Saezia</taxon>
    </lineage>
</organism>
<sequence length="267" mass="30723">MTDCHAFCFIKISHFCGRMKLNTGNSKTTLTLLTIGTLVLLLVPGIAVVLHWQWLPPVEIPAYLFPLYLVTETGTVPYAFVTCIVLGIIPLFYYPQLPARKKLLLVVIMAATLGVGQLVKSTLKNVAQAPRPYIVWLEKSNHINASDFYQLTREERKEFLTRQDFSQFTVPSWQQAHWAKETGFSFPSGHSIFVAQWMLMLWLLLWRKKAYIMMTLIMCWACAIEASRLLLGMHWPQDVMLSCLLAFILIYIARICWNKWVFHAPVP</sequence>
<dbReference type="Proteomes" id="UP000286947">
    <property type="component" value="Unassembled WGS sequence"/>
</dbReference>
<reference evidence="3 4" key="1">
    <citation type="submission" date="2018-01" db="EMBL/GenBank/DDBJ databases">
        <title>Saezia sanguinis gen. nov., sp. nov., in the order Burkholderiales isolated from human blood.</title>
        <authorList>
            <person name="Medina-Pascual M.J."/>
            <person name="Valdezate S."/>
            <person name="Monzon S."/>
            <person name="Cuesta I."/>
            <person name="Carrasco G."/>
            <person name="Villalon P."/>
            <person name="Saez-Nieto J.A."/>
        </authorList>
    </citation>
    <scope>NUCLEOTIDE SEQUENCE [LARGE SCALE GENOMIC DNA]</scope>
    <source>
        <strain evidence="3 4">CNM695-12</strain>
    </source>
</reference>
<dbReference type="InterPro" id="IPR036938">
    <property type="entry name" value="PAP2/HPO_sf"/>
</dbReference>
<dbReference type="EMBL" id="PQSP01000005">
    <property type="protein sequence ID" value="RUS66260.1"/>
    <property type="molecule type" value="Genomic_DNA"/>
</dbReference>
<keyword evidence="3" id="KW-0378">Hydrolase</keyword>
<feature type="domain" description="Phosphatidic acid phosphatase type 2/haloperoxidase" evidence="2">
    <location>
        <begin position="106"/>
        <end position="254"/>
    </location>
</feature>